<protein>
    <submittedName>
        <fullName evidence="3">Coenzyme F390 synthetase</fullName>
    </submittedName>
</protein>
<evidence type="ECO:0000259" key="1">
    <source>
        <dbReference type="Pfam" id="PF00501"/>
    </source>
</evidence>
<organism evidence="3 4">
    <name type="scientific">Haloferula helveola</name>
    <dbReference type="NCBI Taxonomy" id="490095"/>
    <lineage>
        <taxon>Bacteria</taxon>
        <taxon>Pseudomonadati</taxon>
        <taxon>Verrucomicrobiota</taxon>
        <taxon>Verrucomicrobiia</taxon>
        <taxon>Verrucomicrobiales</taxon>
        <taxon>Verrucomicrobiaceae</taxon>
        <taxon>Haloferula</taxon>
    </lineage>
</organism>
<gene>
    <name evidence="3" type="primary">ftsA_2</name>
    <name evidence="3" type="ORF">HAHE_11410</name>
</gene>
<dbReference type="SUPFAM" id="SSF56801">
    <property type="entry name" value="Acetyl-CoA synthetase-like"/>
    <property type="match status" value="1"/>
</dbReference>
<feature type="domain" description="AMP-dependent synthetase/ligase" evidence="1">
    <location>
        <begin position="94"/>
        <end position="272"/>
    </location>
</feature>
<dbReference type="PANTHER" id="PTHR43845:SF1">
    <property type="entry name" value="BLR5969 PROTEIN"/>
    <property type="match status" value="1"/>
</dbReference>
<reference evidence="3 4" key="1">
    <citation type="submission" date="2021-06" db="EMBL/GenBank/DDBJ databases">
        <title>Complete genome of Haloferula helveola possessing various polysaccharide degrading enzymes.</title>
        <authorList>
            <person name="Takami H."/>
            <person name="Huang C."/>
            <person name="Hamasaki K."/>
        </authorList>
    </citation>
    <scope>NUCLEOTIDE SEQUENCE [LARGE SCALE GENOMIC DNA]</scope>
    <source>
        <strain evidence="3 4">CN-1</strain>
    </source>
</reference>
<dbReference type="InterPro" id="IPR042099">
    <property type="entry name" value="ANL_N_sf"/>
</dbReference>
<dbReference type="Gene3D" id="3.30.300.30">
    <property type="match status" value="1"/>
</dbReference>
<dbReference type="InterPro" id="IPR045851">
    <property type="entry name" value="AMP-bd_C_sf"/>
</dbReference>
<name>A0ABM7RAQ9_9BACT</name>
<evidence type="ECO:0000313" key="3">
    <source>
        <dbReference type="EMBL" id="BCX47233.1"/>
    </source>
</evidence>
<evidence type="ECO:0000313" key="4">
    <source>
        <dbReference type="Proteomes" id="UP001374893"/>
    </source>
</evidence>
<dbReference type="RefSeq" id="WP_338689318.1">
    <property type="nucleotide sequence ID" value="NZ_AP024702.1"/>
</dbReference>
<dbReference type="EMBL" id="AP024702">
    <property type="protein sequence ID" value="BCX47233.1"/>
    <property type="molecule type" value="Genomic_DNA"/>
</dbReference>
<dbReference type="InterPro" id="IPR028154">
    <property type="entry name" value="AMP-dep_Lig_C"/>
</dbReference>
<evidence type="ECO:0000259" key="2">
    <source>
        <dbReference type="Pfam" id="PF14535"/>
    </source>
</evidence>
<dbReference type="PANTHER" id="PTHR43845">
    <property type="entry name" value="BLR5969 PROTEIN"/>
    <property type="match status" value="1"/>
</dbReference>
<accession>A0ABM7RAQ9</accession>
<dbReference type="InterPro" id="IPR000873">
    <property type="entry name" value="AMP-dep_synth/lig_dom"/>
</dbReference>
<feature type="domain" description="AMP-dependent ligase C-terminal" evidence="2">
    <location>
        <begin position="318"/>
        <end position="397"/>
    </location>
</feature>
<dbReference type="Gene3D" id="3.40.50.12780">
    <property type="entry name" value="N-terminal domain of ligase-like"/>
    <property type="match status" value="1"/>
</dbReference>
<dbReference type="Pfam" id="PF14535">
    <property type="entry name" value="AMP-binding_C_2"/>
    <property type="match status" value="1"/>
</dbReference>
<keyword evidence="4" id="KW-1185">Reference proteome</keyword>
<dbReference type="Proteomes" id="UP001374893">
    <property type="component" value="Chromosome"/>
</dbReference>
<sequence>MPDPLRQLNELFAAILPANAFYRAKLGDVGRFENLEVFTSSIPFTTKDELAADHEAHPPYGTTHTFALDGYHRFHQTSGTRGKPLIWLDDPAGWSWILDNWEWVWRGAGVKPGDTALFPFSFGPFLGFWAGFEAATRMGIRAVPGGGLSSEDRLRLLQRSRATVLCCTPTYALRLAEVGESVGLPVSEAGVEKIIVCGEPGGSIPEVRARIESAWGARVFDHHGMTEIGPVSVSDHDHPDILLLRHEAYFCEVVEPTDGSPVPTGQIGELVLTTLGRYGSPLIRYRTGDLVKPVEHTGGFALEGGVLARADDMVVIRGINIHPSAIDAVVRSVDGIGEYRVEVDQRTSLPELRLQVEATDSVAVSLAQALRSTFSLRLPVEAVEPGTLPVFEVKARRWHVLK</sequence>
<dbReference type="Pfam" id="PF00501">
    <property type="entry name" value="AMP-binding"/>
    <property type="match status" value="1"/>
</dbReference>
<proteinExistence type="predicted"/>